<proteinExistence type="predicted"/>
<dbReference type="Proteomes" id="UP000008549">
    <property type="component" value="Unassembled WGS sequence"/>
</dbReference>
<dbReference type="CTD" id="68919158"/>
<name>B6IJ07_CAEBR</name>
<organism evidence="2 3">
    <name type="scientific">Caenorhabditis briggsae</name>
    <dbReference type="NCBI Taxonomy" id="6238"/>
    <lineage>
        <taxon>Eukaryota</taxon>
        <taxon>Metazoa</taxon>
        <taxon>Ecdysozoa</taxon>
        <taxon>Nematoda</taxon>
        <taxon>Chromadorea</taxon>
        <taxon>Rhabditida</taxon>
        <taxon>Rhabditina</taxon>
        <taxon>Rhabditomorpha</taxon>
        <taxon>Rhabditoidea</taxon>
        <taxon>Rhabditidae</taxon>
        <taxon>Peloderinae</taxon>
        <taxon>Caenorhabditis</taxon>
    </lineage>
</organism>
<feature type="region of interest" description="Disordered" evidence="1">
    <location>
        <begin position="1"/>
        <end position="30"/>
    </location>
</feature>
<protein>
    <submittedName>
        <fullName evidence="2">Protein CBG27708</fullName>
    </submittedName>
</protein>
<dbReference type="KEGG" id="cbr:CBG_27708"/>
<sequence>MGGEREKKLTGAGVGRRREKDMQRGKKEKE</sequence>
<dbReference type="RefSeq" id="XP_045099548.1">
    <property type="nucleotide sequence ID" value="XM_045239660.1"/>
</dbReference>
<dbReference type="InParanoid" id="B6IJ07"/>
<accession>B6IJ07</accession>
<evidence type="ECO:0000313" key="2">
    <source>
        <dbReference type="EMBL" id="CAR99987.1"/>
    </source>
</evidence>
<reference evidence="2 3" key="1">
    <citation type="journal article" date="2003" name="PLoS Biol.">
        <title>The genome sequence of Caenorhabditis briggsae: a platform for comparative genomics.</title>
        <authorList>
            <person name="Stein L.D."/>
            <person name="Bao Z."/>
            <person name="Blasiar D."/>
            <person name="Blumenthal T."/>
            <person name="Brent M.R."/>
            <person name="Chen N."/>
            <person name="Chinwalla A."/>
            <person name="Clarke L."/>
            <person name="Clee C."/>
            <person name="Coghlan A."/>
            <person name="Coulson A."/>
            <person name="D'Eustachio P."/>
            <person name="Fitch D.H."/>
            <person name="Fulton L.A."/>
            <person name="Fulton R.E."/>
            <person name="Griffiths-Jones S."/>
            <person name="Harris T.W."/>
            <person name="Hillier L.W."/>
            <person name="Kamath R."/>
            <person name="Kuwabara P.E."/>
            <person name="Mardis E.R."/>
            <person name="Marra M.A."/>
            <person name="Miner T.L."/>
            <person name="Minx P."/>
            <person name="Mullikin J.C."/>
            <person name="Plumb R.W."/>
            <person name="Rogers J."/>
            <person name="Schein J.E."/>
            <person name="Sohrmann M."/>
            <person name="Spieth J."/>
            <person name="Stajich J.E."/>
            <person name="Wei C."/>
            <person name="Willey D."/>
            <person name="Wilson R.K."/>
            <person name="Durbin R."/>
            <person name="Waterston R.H."/>
        </authorList>
    </citation>
    <scope>NUCLEOTIDE SEQUENCE [LARGE SCALE GENOMIC DNA]</scope>
    <source>
        <strain evidence="2 3">AF16</strain>
    </source>
</reference>
<evidence type="ECO:0000256" key="1">
    <source>
        <dbReference type="SAM" id="MobiDB-lite"/>
    </source>
</evidence>
<dbReference type="GeneID" id="68919158"/>
<feature type="compositionally biased region" description="Basic and acidic residues" evidence="1">
    <location>
        <begin position="16"/>
        <end position="30"/>
    </location>
</feature>
<dbReference type="EMBL" id="HE600983">
    <property type="protein sequence ID" value="CAR99987.1"/>
    <property type="molecule type" value="Genomic_DNA"/>
</dbReference>
<dbReference type="HOGENOM" id="CLU_3406702_0_0_1"/>
<keyword evidence="3" id="KW-1185">Reference proteome</keyword>
<gene>
    <name evidence="2" type="ORF">CBG27708</name>
    <name evidence="2" type="ORF">CBG_27708</name>
</gene>
<dbReference type="AlphaFoldDB" id="B6IJ07"/>
<reference evidence="2 3" key="2">
    <citation type="journal article" date="2011" name="PLoS Genet.">
        <title>Caenorhabditis briggsae recombinant inbred line genotypes reveal inter-strain incompatibility and the evolution of recombination.</title>
        <authorList>
            <person name="Ross J.A."/>
            <person name="Koboldt D.C."/>
            <person name="Staisch J.E."/>
            <person name="Chamberlin H.M."/>
            <person name="Gupta B.P."/>
            <person name="Miller R.D."/>
            <person name="Baird S.E."/>
            <person name="Haag E.S."/>
        </authorList>
    </citation>
    <scope>NUCLEOTIDE SEQUENCE [LARGE SCALE GENOMIC DNA]</scope>
    <source>
        <strain evidence="2 3">AF16</strain>
    </source>
</reference>
<evidence type="ECO:0000313" key="3">
    <source>
        <dbReference type="Proteomes" id="UP000008549"/>
    </source>
</evidence>